<keyword evidence="1" id="KW-1133">Transmembrane helix</keyword>
<keyword evidence="1" id="KW-0812">Transmembrane</keyword>
<feature type="domain" description="YcxB-like C-terminal" evidence="2">
    <location>
        <begin position="99"/>
        <end position="159"/>
    </location>
</feature>
<proteinExistence type="predicted"/>
<evidence type="ECO:0000259" key="2">
    <source>
        <dbReference type="Pfam" id="PF14317"/>
    </source>
</evidence>
<name>A0ABZ0X4R0_9GAMM</name>
<keyword evidence="1" id="KW-0472">Membrane</keyword>
<evidence type="ECO:0000256" key="1">
    <source>
        <dbReference type="SAM" id="Phobius"/>
    </source>
</evidence>
<protein>
    <submittedName>
        <fullName evidence="3">YcxB family protein</fullName>
    </submittedName>
</protein>
<feature type="transmembrane region" description="Helical" evidence="1">
    <location>
        <begin position="31"/>
        <end position="51"/>
    </location>
</feature>
<organism evidence="3 4">
    <name type="scientific">Kangiella aquimarina</name>
    <dbReference type="NCBI Taxonomy" id="261965"/>
    <lineage>
        <taxon>Bacteria</taxon>
        <taxon>Pseudomonadati</taxon>
        <taxon>Pseudomonadota</taxon>
        <taxon>Gammaproteobacteria</taxon>
        <taxon>Kangiellales</taxon>
        <taxon>Kangiellaceae</taxon>
        <taxon>Kangiella</taxon>
    </lineage>
</organism>
<dbReference type="RefSeq" id="WP_018623585.1">
    <property type="nucleotide sequence ID" value="NZ_CP140158.1"/>
</dbReference>
<accession>A0ABZ0X4R0</accession>
<feature type="transmembrane region" description="Helical" evidence="1">
    <location>
        <begin position="57"/>
        <end position="76"/>
    </location>
</feature>
<dbReference type="InterPro" id="IPR025588">
    <property type="entry name" value="YcxB-like_C"/>
</dbReference>
<keyword evidence="4" id="KW-1185">Reference proteome</keyword>
<dbReference type="Proteomes" id="UP001324185">
    <property type="component" value="Chromosome"/>
</dbReference>
<dbReference type="Pfam" id="PF14317">
    <property type="entry name" value="YcxB"/>
    <property type="match status" value="1"/>
</dbReference>
<evidence type="ECO:0000313" key="4">
    <source>
        <dbReference type="Proteomes" id="UP001324185"/>
    </source>
</evidence>
<sequence length="172" mass="19972">MEYKFKYISTHKDLVDGYNAVRSAQSGMSGWSRGLVFLLGVMWLLGFIFMAPNADNIWQPLIWLILGCVIIWKIVLKPYLEIKFIKESNEPEQEINLMFTNEKIEAVSEEGISIIRSWDEVEAFESFKKGIFIGFSDGAMNWLPIRSFESRKEKEDFVKNVVVKLKEMESSQ</sequence>
<evidence type="ECO:0000313" key="3">
    <source>
        <dbReference type="EMBL" id="WQG85595.1"/>
    </source>
</evidence>
<reference evidence="3 4" key="1">
    <citation type="submission" date="2023-11" db="EMBL/GenBank/DDBJ databases">
        <title>MicrobeMod: A computational toolkit for identifying prokaryotic methylation and restriction-modification with nanopore sequencing.</title>
        <authorList>
            <person name="Crits-Christoph A."/>
            <person name="Kang S.C."/>
            <person name="Lee H."/>
            <person name="Ostrov N."/>
        </authorList>
    </citation>
    <scope>NUCLEOTIDE SEQUENCE [LARGE SCALE GENOMIC DNA]</scope>
    <source>
        <strain evidence="3 4">DSMZ 16071</strain>
    </source>
</reference>
<dbReference type="EMBL" id="CP140158">
    <property type="protein sequence ID" value="WQG85595.1"/>
    <property type="molecule type" value="Genomic_DNA"/>
</dbReference>
<gene>
    <name evidence="3" type="ORF">SR900_01625</name>
</gene>